<evidence type="ECO:0000256" key="1">
    <source>
        <dbReference type="ARBA" id="ARBA00004167"/>
    </source>
</evidence>
<sequence>MRESTSPRSLKTMNQLDFFKKFKRLKPLEPSPGILGCFFFSVCLIFCLFLLDYRTVTRRFPSGGQLGLVKWFGFNGSSSGGNVRVGFLEESGGRCDVFDGDWVWDESYPLYNSQDCLFADGGFRCLENGRPDSFYTKWRWQPKYCNLPRFDAKNMLEKLRNRRLVFVGDSIGRNQWESLLCMLSSAVRNKTKIYEVNGNPITKHSGFLIFRFKDYNCTIEYFRAPFLVPQGRAPAGVPEKVKTTLRVDQLDWSSPQWKGADVLVFNSGHWWNYEKTIRVGCYFQEGEEVKMEMSVESAYRRSIQTLVDWVGREVDMNKTRVFFRSYAPVHFSAGDWKTGGRCHLETMPDLGSLPVSSETFGQLKAVSDVVSEHLQKSNVTQMDVLNVTSLTALRKDGHLSIYYFGPNNGIAPLHRQDCSHWCLPGVPDTWNELLYALFLKGEYNRIQNSNSTQSAPAPV</sequence>
<evidence type="ECO:0000256" key="5">
    <source>
        <dbReference type="ARBA" id="ARBA00022989"/>
    </source>
</evidence>
<dbReference type="PANTHER" id="PTHR32285:SF213">
    <property type="entry name" value="PROTEIN TRICHOME BIREFRINGENCE-LIKE 11"/>
    <property type="match status" value="1"/>
</dbReference>
<accession>A0ABC8UIW8</accession>
<reference evidence="10 11" key="1">
    <citation type="submission" date="2024-02" db="EMBL/GenBank/DDBJ databases">
        <authorList>
            <person name="Vignale AGUSTIN F."/>
            <person name="Sosa J E."/>
            <person name="Modenutti C."/>
        </authorList>
    </citation>
    <scope>NUCLEOTIDE SEQUENCE [LARGE SCALE GENOMIC DNA]</scope>
</reference>
<comment type="subcellular location">
    <subcellularLocation>
        <location evidence="1">Membrane</location>
        <topology evidence="1">Single-pass membrane protein</topology>
    </subcellularLocation>
</comment>
<keyword evidence="4" id="KW-0735">Signal-anchor</keyword>
<evidence type="ECO:0000259" key="8">
    <source>
        <dbReference type="Pfam" id="PF13839"/>
    </source>
</evidence>
<dbReference type="AlphaFoldDB" id="A0ABC8UIW8"/>
<keyword evidence="6 7" id="KW-0472">Membrane</keyword>
<evidence type="ECO:0000256" key="6">
    <source>
        <dbReference type="ARBA" id="ARBA00023136"/>
    </source>
</evidence>
<protein>
    <recommendedName>
        <fullName evidence="12">Trichome birefringence-like N-terminal domain-containing protein</fullName>
    </recommendedName>
</protein>
<evidence type="ECO:0000313" key="11">
    <source>
        <dbReference type="Proteomes" id="UP001642360"/>
    </source>
</evidence>
<dbReference type="EMBL" id="CAUOFW020007853">
    <property type="protein sequence ID" value="CAK9180877.1"/>
    <property type="molecule type" value="Genomic_DNA"/>
</dbReference>
<dbReference type="InterPro" id="IPR029962">
    <property type="entry name" value="TBL"/>
</dbReference>
<organism evidence="10 11">
    <name type="scientific">Ilex paraguariensis</name>
    <name type="common">yerba mate</name>
    <dbReference type="NCBI Taxonomy" id="185542"/>
    <lineage>
        <taxon>Eukaryota</taxon>
        <taxon>Viridiplantae</taxon>
        <taxon>Streptophyta</taxon>
        <taxon>Embryophyta</taxon>
        <taxon>Tracheophyta</taxon>
        <taxon>Spermatophyta</taxon>
        <taxon>Magnoliopsida</taxon>
        <taxon>eudicotyledons</taxon>
        <taxon>Gunneridae</taxon>
        <taxon>Pentapetalae</taxon>
        <taxon>asterids</taxon>
        <taxon>campanulids</taxon>
        <taxon>Aquifoliales</taxon>
        <taxon>Aquifoliaceae</taxon>
        <taxon>Ilex</taxon>
    </lineage>
</organism>
<proteinExistence type="inferred from homology"/>
<comment type="caution">
    <text evidence="10">The sequence shown here is derived from an EMBL/GenBank/DDBJ whole genome shotgun (WGS) entry which is preliminary data.</text>
</comment>
<keyword evidence="11" id="KW-1185">Reference proteome</keyword>
<dbReference type="Pfam" id="PF14416">
    <property type="entry name" value="PMR5N"/>
    <property type="match status" value="1"/>
</dbReference>
<dbReference type="InterPro" id="IPR025846">
    <property type="entry name" value="TBL_N"/>
</dbReference>
<dbReference type="Pfam" id="PF13839">
    <property type="entry name" value="PC-Esterase"/>
    <property type="match status" value="1"/>
</dbReference>
<feature type="domain" description="Trichome birefringence-like C-terminal" evidence="8">
    <location>
        <begin position="147"/>
        <end position="436"/>
    </location>
</feature>
<evidence type="ECO:0008006" key="12">
    <source>
        <dbReference type="Google" id="ProtNLM"/>
    </source>
</evidence>
<feature type="domain" description="Trichome birefringence-like N-terminal" evidence="9">
    <location>
        <begin position="94"/>
        <end position="146"/>
    </location>
</feature>
<feature type="transmembrane region" description="Helical" evidence="7">
    <location>
        <begin position="33"/>
        <end position="51"/>
    </location>
</feature>
<dbReference type="InterPro" id="IPR026057">
    <property type="entry name" value="TBL_C"/>
</dbReference>
<evidence type="ECO:0000256" key="2">
    <source>
        <dbReference type="ARBA" id="ARBA00007727"/>
    </source>
</evidence>
<keyword evidence="3 7" id="KW-0812">Transmembrane</keyword>
<evidence type="ECO:0000259" key="9">
    <source>
        <dbReference type="Pfam" id="PF14416"/>
    </source>
</evidence>
<evidence type="ECO:0000313" key="10">
    <source>
        <dbReference type="EMBL" id="CAK9180877.1"/>
    </source>
</evidence>
<dbReference type="PANTHER" id="PTHR32285">
    <property type="entry name" value="PROTEIN TRICHOME BIREFRINGENCE-LIKE 9-RELATED"/>
    <property type="match status" value="1"/>
</dbReference>
<gene>
    <name evidence="10" type="ORF">ILEXP_LOCUS50903</name>
</gene>
<evidence type="ECO:0000256" key="3">
    <source>
        <dbReference type="ARBA" id="ARBA00022692"/>
    </source>
</evidence>
<evidence type="ECO:0000256" key="7">
    <source>
        <dbReference type="SAM" id="Phobius"/>
    </source>
</evidence>
<evidence type="ECO:0000256" key="4">
    <source>
        <dbReference type="ARBA" id="ARBA00022968"/>
    </source>
</evidence>
<keyword evidence="5 7" id="KW-1133">Transmembrane helix</keyword>
<name>A0ABC8UIW8_9AQUA</name>
<dbReference type="Proteomes" id="UP001642360">
    <property type="component" value="Unassembled WGS sequence"/>
</dbReference>
<comment type="similarity">
    <text evidence="2">Belongs to the PC-esterase family. TBL subfamily.</text>
</comment>
<dbReference type="GO" id="GO:0016020">
    <property type="term" value="C:membrane"/>
    <property type="evidence" value="ECO:0007669"/>
    <property type="project" value="UniProtKB-SubCell"/>
</dbReference>